<evidence type="ECO:0000313" key="2">
    <source>
        <dbReference type="Proteomes" id="UP000694396"/>
    </source>
</evidence>
<evidence type="ECO:0000313" key="1">
    <source>
        <dbReference type="Ensembl" id="ENSCRFP00000007566.1"/>
    </source>
</evidence>
<accession>A0A8C3QKJ5</accession>
<protein>
    <submittedName>
        <fullName evidence="1">Uncharacterized protein</fullName>
    </submittedName>
</protein>
<dbReference type="Ensembl" id="ENSCRFT00000007835.1">
    <property type="protein sequence ID" value="ENSCRFP00000007566.1"/>
    <property type="gene ID" value="ENSCRFG00000005963.1"/>
</dbReference>
<dbReference type="Proteomes" id="UP000694396">
    <property type="component" value="Unplaced"/>
</dbReference>
<reference evidence="1" key="2">
    <citation type="submission" date="2025-09" db="UniProtKB">
        <authorList>
            <consortium name="Ensembl"/>
        </authorList>
    </citation>
    <scope>IDENTIFICATION</scope>
</reference>
<organism evidence="1 2">
    <name type="scientific">Cyanoderma ruficeps</name>
    <name type="common">rufous-capped babbler</name>
    <dbReference type="NCBI Taxonomy" id="181631"/>
    <lineage>
        <taxon>Eukaryota</taxon>
        <taxon>Metazoa</taxon>
        <taxon>Chordata</taxon>
        <taxon>Craniata</taxon>
        <taxon>Vertebrata</taxon>
        <taxon>Euteleostomi</taxon>
        <taxon>Archelosauria</taxon>
        <taxon>Archosauria</taxon>
        <taxon>Dinosauria</taxon>
        <taxon>Saurischia</taxon>
        <taxon>Theropoda</taxon>
        <taxon>Coelurosauria</taxon>
        <taxon>Aves</taxon>
        <taxon>Neognathae</taxon>
        <taxon>Neoaves</taxon>
        <taxon>Telluraves</taxon>
        <taxon>Australaves</taxon>
        <taxon>Passeriformes</taxon>
        <taxon>Sylvioidea</taxon>
        <taxon>Timaliidae</taxon>
        <taxon>Cyanoderma</taxon>
    </lineage>
</organism>
<sequence>MEDRRIFPASRDALQAEPTLGLLGKSNKQTLFFCFFRVAHKSHAAFSFPVVFVRSHFPQPEFSHVCPDTWPGFQGKYCYFSEPEGNWPTGQERSKAWEKVLLWDRTLTETAARGKPVSMWSPPISSFPSCLWVMEFRHLGCHFLKISSFKAKDFSSQGREMSSHFFHWCRSFSSLSLKQESSANRQFLHPSSN</sequence>
<name>A0A8C3QKJ5_9PASS</name>
<keyword evidence="2" id="KW-1185">Reference proteome</keyword>
<dbReference type="AlphaFoldDB" id="A0A8C3QKJ5"/>
<proteinExistence type="predicted"/>
<reference evidence="1" key="1">
    <citation type="submission" date="2025-08" db="UniProtKB">
        <authorList>
            <consortium name="Ensembl"/>
        </authorList>
    </citation>
    <scope>IDENTIFICATION</scope>
</reference>